<dbReference type="Proteomes" id="UP000481252">
    <property type="component" value="Unassembled WGS sequence"/>
</dbReference>
<keyword evidence="7" id="KW-1185">Reference proteome</keyword>
<dbReference type="EMBL" id="JAAKZG010000004">
    <property type="protein sequence ID" value="NGN41880.1"/>
    <property type="molecule type" value="Genomic_DNA"/>
</dbReference>
<dbReference type="SUPFAM" id="SSF56235">
    <property type="entry name" value="N-terminal nucleophile aminohydrolases (Ntn hydrolases)"/>
    <property type="match status" value="1"/>
</dbReference>
<comment type="cofactor">
    <cofactor evidence="5">
        <name>Ca(2+)</name>
        <dbReference type="ChEBI" id="CHEBI:29108"/>
    </cofactor>
    <text evidence="5">Binds 1 Ca(2+) ion per dimer.</text>
</comment>
<comment type="caution">
    <text evidence="6">The sequence shown here is derived from an EMBL/GenBank/DDBJ whole genome shotgun (WGS) entry which is preliminary data.</text>
</comment>
<dbReference type="InterPro" id="IPR043146">
    <property type="entry name" value="Penicillin_amidase_N_B-knob"/>
</dbReference>
<dbReference type="GO" id="GO:0046872">
    <property type="term" value="F:metal ion binding"/>
    <property type="evidence" value="ECO:0007669"/>
    <property type="project" value="UniProtKB-KW"/>
</dbReference>
<organism evidence="6 7">
    <name type="scientific">Mesorhizobium zhangyense</name>
    <dbReference type="NCBI Taxonomy" id="1776730"/>
    <lineage>
        <taxon>Bacteria</taxon>
        <taxon>Pseudomonadati</taxon>
        <taxon>Pseudomonadota</taxon>
        <taxon>Alphaproteobacteria</taxon>
        <taxon>Hyphomicrobiales</taxon>
        <taxon>Phyllobacteriaceae</taxon>
        <taxon>Mesorhizobium</taxon>
    </lineage>
</organism>
<dbReference type="GO" id="GO:0016811">
    <property type="term" value="F:hydrolase activity, acting on carbon-nitrogen (but not peptide) bonds, in linear amides"/>
    <property type="evidence" value="ECO:0007669"/>
    <property type="project" value="InterPro"/>
</dbReference>
<evidence type="ECO:0000256" key="2">
    <source>
        <dbReference type="ARBA" id="ARBA00022801"/>
    </source>
</evidence>
<evidence type="ECO:0000256" key="3">
    <source>
        <dbReference type="ARBA" id="ARBA00023145"/>
    </source>
</evidence>
<dbReference type="InterPro" id="IPR023343">
    <property type="entry name" value="Penicillin_amidase_dom1"/>
</dbReference>
<evidence type="ECO:0000256" key="5">
    <source>
        <dbReference type="PIRSR" id="PIRSR001227-2"/>
    </source>
</evidence>
<dbReference type="PIRSF" id="PIRSF001227">
    <property type="entry name" value="Pen_acylase"/>
    <property type="match status" value="1"/>
</dbReference>
<sequence>MMTPDAIVLSGLTDDVSIYIDQWGISHIRAKNKRDLFFAQGYNAARDRLWQIDLWRKRGLGLLAADFGPGYLEQDRAARLFLYRGDMQTEWDAYCEDAEEIATTFVQGINAYVDLIDRGDAELPPEFSLFGTSPARWKAEDVVRIRSHSLMRNALSEVIRANVMSRTDAGIDELRQALVPAKDPFVADGIILDEIPLEVTDTFKLALAAVTFEEQRLSAQLDEAGLWRKVAGTGEVVRDASAQGSNNWVIHGSRTESGRPILANDPHRTHAVPSLRYLVHLTCPEFDVIGAGEPCLPGICIGHNGNSAFGLTLFFGHDQEDVYVYEISPEDRDLYRYGGNWERMVVLQEHIALRDGSSTALTLRFTRHGPVVYEDASLNRAYAIKSVWFDPGTAPYFASIASMRTKCFADFRDMMARWGVPATNQVYADKGGTIGWVVAGFSPVRPNWDGLLPVPGDGRYEWNGYFAAAELPAVSNPETGFLATANEPNLPAEWDQREKQIGYEWLERSRADRISEVLSGDSRHSIRSSGALQADSTSLAARRLVRLLRMLDASTAASVAEAQAIFEGWNHRLDADSASAALFEVWWSKHLRPGLFRLITDNPSVRTLLLPGDPEAVLALMEKPDHRLGTDPVAARDALLASTLETALAECRDMLGVVPSGWRWGTLHQAHFIHATSNIYKEKLRPDGDVGPLEKGGSDSSPMNASYRTSDFRVTLGASVRVVVDVGAWDNSLCINAPGQSGNPSSKHYGDLAEKWSRGEFVPLLYSQGRVDEATEQRIVLTPGR</sequence>
<evidence type="ECO:0000256" key="4">
    <source>
        <dbReference type="PIRSR" id="PIRSR001227-1"/>
    </source>
</evidence>
<dbReference type="Pfam" id="PF01804">
    <property type="entry name" value="Penicil_amidase"/>
    <property type="match status" value="1"/>
</dbReference>
<dbReference type="InterPro" id="IPR014395">
    <property type="entry name" value="Pen/GL7ACA/AHL_acylase"/>
</dbReference>
<dbReference type="GO" id="GO:0017000">
    <property type="term" value="P:antibiotic biosynthetic process"/>
    <property type="evidence" value="ECO:0007669"/>
    <property type="project" value="InterPro"/>
</dbReference>
<name>A0A7C9R795_9HYPH</name>
<keyword evidence="5" id="KW-0106">Calcium</keyword>
<dbReference type="Gene3D" id="1.10.439.10">
    <property type="entry name" value="Penicillin Amidohydrolase, domain 1"/>
    <property type="match status" value="1"/>
</dbReference>
<dbReference type="InterPro" id="IPR029055">
    <property type="entry name" value="Ntn_hydrolases_N"/>
</dbReference>
<evidence type="ECO:0000313" key="7">
    <source>
        <dbReference type="Proteomes" id="UP000481252"/>
    </source>
</evidence>
<dbReference type="PANTHER" id="PTHR34218">
    <property type="entry name" value="PEPTIDASE S45 PENICILLIN AMIDASE"/>
    <property type="match status" value="1"/>
</dbReference>
<feature type="binding site" evidence="5">
    <location>
        <position position="318"/>
    </location>
    <ligand>
        <name>Ca(2+)</name>
        <dbReference type="ChEBI" id="CHEBI:29108"/>
    </ligand>
</feature>
<comment type="similarity">
    <text evidence="1">Belongs to the peptidase S45 family.</text>
</comment>
<keyword evidence="3" id="KW-0865">Zymogen</keyword>
<proteinExistence type="inferred from homology"/>
<dbReference type="InterPro" id="IPR043147">
    <property type="entry name" value="Penicillin_amidase_A-knob"/>
</dbReference>
<dbReference type="CDD" id="cd03747">
    <property type="entry name" value="Ntn_PGA_like"/>
    <property type="match status" value="1"/>
</dbReference>
<accession>A0A7C9R795</accession>
<gene>
    <name evidence="6" type="ORF">G6N74_12445</name>
</gene>
<feature type="binding site" evidence="5">
    <location>
        <position position="157"/>
    </location>
    <ligand>
        <name>Ca(2+)</name>
        <dbReference type="ChEBI" id="CHEBI:29108"/>
    </ligand>
</feature>
<evidence type="ECO:0000256" key="1">
    <source>
        <dbReference type="ARBA" id="ARBA00006586"/>
    </source>
</evidence>
<dbReference type="Gene3D" id="1.10.1400.10">
    <property type="match status" value="1"/>
</dbReference>
<reference evidence="6 7" key="1">
    <citation type="submission" date="2020-02" db="EMBL/GenBank/DDBJ databases">
        <title>Genome sequence of the type strain CGMCC 1.15528 of Mesorhizobium zhangyense.</title>
        <authorList>
            <person name="Gao J."/>
            <person name="Sun J."/>
        </authorList>
    </citation>
    <scope>NUCLEOTIDE SEQUENCE [LARGE SCALE GENOMIC DNA]</scope>
    <source>
        <strain evidence="6 7">CGMCC 1.15528</strain>
    </source>
</reference>
<dbReference type="Gene3D" id="3.60.20.10">
    <property type="entry name" value="Glutamine Phosphoribosylpyrophosphate, subunit 1, domain 1"/>
    <property type="match status" value="1"/>
</dbReference>
<feature type="active site" description="Nucleophile" evidence="4">
    <location>
        <position position="245"/>
    </location>
</feature>
<dbReference type="AlphaFoldDB" id="A0A7C9R795"/>
<keyword evidence="2" id="KW-0378">Hydrolase</keyword>
<evidence type="ECO:0000313" key="6">
    <source>
        <dbReference type="EMBL" id="NGN41880.1"/>
    </source>
</evidence>
<dbReference type="PANTHER" id="PTHR34218:SF4">
    <property type="entry name" value="ACYL-HOMOSERINE LACTONE ACYLASE QUIP"/>
    <property type="match status" value="1"/>
</dbReference>
<dbReference type="Gene3D" id="2.30.120.10">
    <property type="match status" value="1"/>
</dbReference>
<dbReference type="InterPro" id="IPR002692">
    <property type="entry name" value="S45"/>
</dbReference>
<feature type="binding site" evidence="5">
    <location>
        <position position="321"/>
    </location>
    <ligand>
        <name>Ca(2+)</name>
        <dbReference type="ChEBI" id="CHEBI:29108"/>
    </ligand>
</feature>
<keyword evidence="5" id="KW-0479">Metal-binding</keyword>
<protein>
    <submittedName>
        <fullName evidence="6">Penicillin acylase family protein</fullName>
    </submittedName>
</protein>